<dbReference type="Proteomes" id="UP000759131">
    <property type="component" value="Unassembled WGS sequence"/>
</dbReference>
<dbReference type="AlphaFoldDB" id="A0A7R9Q4F3"/>
<sequence length="294" mass="34590">MPLEAKEQEFKFRRFIKLRAQGVTPRQIMDEIEISKNTFTDWKRIDENEEQFLTFLKLPPPNRKTTPADDRLLHRVALQNQWSNLSELRQLPAIAANDRLTEVIVGQLYTMGVKHRIAAEKELLTAVHTDRRLLYATNMKDWTVIDWARGIFIDEFCYSTADRGRTWVWREVGTRYDPQNIRQHVVLMFHSFFYGIGPIRRVERLNQDSYADYLENALKPYIESHPAFEEGDVLLLHDNHPAHTSRQVIDWINTNFRNSRDFVFPHPSRGDHPMFGHLSGVLKLVRDSDVKHIG</sequence>
<evidence type="ECO:0000313" key="1">
    <source>
        <dbReference type="EMBL" id="CAD7631794.1"/>
    </source>
</evidence>
<reference evidence="1" key="1">
    <citation type="submission" date="2020-11" db="EMBL/GenBank/DDBJ databases">
        <authorList>
            <person name="Tran Van P."/>
        </authorList>
    </citation>
    <scope>NUCLEOTIDE SEQUENCE</scope>
</reference>
<evidence type="ECO:0000313" key="2">
    <source>
        <dbReference type="Proteomes" id="UP000759131"/>
    </source>
</evidence>
<protein>
    <recommendedName>
        <fullName evidence="3">Transposase</fullName>
    </recommendedName>
</protein>
<accession>A0A7R9Q4F3</accession>
<dbReference type="EMBL" id="OC864557">
    <property type="protein sequence ID" value="CAD7631794.1"/>
    <property type="molecule type" value="Genomic_DNA"/>
</dbReference>
<keyword evidence="2" id="KW-1185">Reference proteome</keyword>
<evidence type="ECO:0008006" key="3">
    <source>
        <dbReference type="Google" id="ProtNLM"/>
    </source>
</evidence>
<dbReference type="Gene3D" id="3.30.420.10">
    <property type="entry name" value="Ribonuclease H-like superfamily/Ribonuclease H"/>
    <property type="match status" value="1"/>
</dbReference>
<proteinExistence type="predicted"/>
<dbReference type="InterPro" id="IPR036397">
    <property type="entry name" value="RNaseH_sf"/>
</dbReference>
<name>A0A7R9Q4F3_9ACAR</name>
<dbReference type="OrthoDB" id="4843387at2759"/>
<organism evidence="1">
    <name type="scientific">Medioppia subpectinata</name>
    <dbReference type="NCBI Taxonomy" id="1979941"/>
    <lineage>
        <taxon>Eukaryota</taxon>
        <taxon>Metazoa</taxon>
        <taxon>Ecdysozoa</taxon>
        <taxon>Arthropoda</taxon>
        <taxon>Chelicerata</taxon>
        <taxon>Arachnida</taxon>
        <taxon>Acari</taxon>
        <taxon>Acariformes</taxon>
        <taxon>Sarcoptiformes</taxon>
        <taxon>Oribatida</taxon>
        <taxon>Brachypylina</taxon>
        <taxon>Oppioidea</taxon>
        <taxon>Oppiidae</taxon>
        <taxon>Medioppia</taxon>
    </lineage>
</organism>
<dbReference type="GO" id="GO:0003676">
    <property type="term" value="F:nucleic acid binding"/>
    <property type="evidence" value="ECO:0007669"/>
    <property type="project" value="InterPro"/>
</dbReference>
<dbReference type="EMBL" id="CAJPIZ010009982">
    <property type="protein sequence ID" value="CAG2112224.1"/>
    <property type="molecule type" value="Genomic_DNA"/>
</dbReference>
<gene>
    <name evidence="1" type="ORF">OSB1V03_LOCUS12203</name>
</gene>